<keyword evidence="2" id="KW-0245">EGF-like domain</keyword>
<evidence type="ECO:0000256" key="5">
    <source>
        <dbReference type="ARBA" id="ARBA00022737"/>
    </source>
</evidence>
<feature type="domain" description="Cadherin" evidence="14">
    <location>
        <begin position="159"/>
        <end position="263"/>
    </location>
</feature>
<dbReference type="OrthoDB" id="5989109at2759"/>
<comment type="subcellular location">
    <subcellularLocation>
        <location evidence="1">Membrane</location>
        <topology evidence="1">Single-pass membrane protein</topology>
    </subcellularLocation>
</comment>
<dbReference type="SUPFAM" id="SSF49313">
    <property type="entry name" value="Cadherin-like"/>
    <property type="match status" value="3"/>
</dbReference>
<dbReference type="Gene3D" id="2.60.40.60">
    <property type="entry name" value="Cadherins"/>
    <property type="match status" value="3"/>
</dbReference>
<dbReference type="PRINTS" id="PR00205">
    <property type="entry name" value="CADHERIN"/>
</dbReference>
<dbReference type="AlphaFoldDB" id="A0A913XY33"/>
<reference evidence="15" key="1">
    <citation type="submission" date="2022-11" db="UniProtKB">
        <authorList>
            <consortium name="EnsemblMetazoa"/>
        </authorList>
    </citation>
    <scope>IDENTIFICATION</scope>
</reference>
<dbReference type="Pfam" id="PF00028">
    <property type="entry name" value="Cadherin"/>
    <property type="match status" value="3"/>
</dbReference>
<dbReference type="FunFam" id="2.60.40.60:FF:000013">
    <property type="entry name" value="Cadherin EGF LAG seven-pass G-type receptor"/>
    <property type="match status" value="1"/>
</dbReference>
<dbReference type="PROSITE" id="PS00232">
    <property type="entry name" value="CADHERIN_1"/>
    <property type="match status" value="1"/>
</dbReference>
<evidence type="ECO:0000256" key="9">
    <source>
        <dbReference type="ARBA" id="ARBA00023136"/>
    </source>
</evidence>
<name>A0A913XY33_EXADI</name>
<keyword evidence="8 13" id="KW-1133">Transmembrane helix</keyword>
<dbReference type="Proteomes" id="UP000887567">
    <property type="component" value="Unplaced"/>
</dbReference>
<proteinExistence type="predicted"/>
<evidence type="ECO:0000313" key="16">
    <source>
        <dbReference type="Proteomes" id="UP000887567"/>
    </source>
</evidence>
<evidence type="ECO:0000313" key="15">
    <source>
        <dbReference type="EnsemblMetazoa" id="XP_020911608.1"/>
    </source>
</evidence>
<evidence type="ECO:0000256" key="7">
    <source>
        <dbReference type="ARBA" id="ARBA00022889"/>
    </source>
</evidence>
<dbReference type="FunFam" id="2.60.40.60:FF:000002">
    <property type="entry name" value="Protocadherin alpha 2"/>
    <property type="match status" value="1"/>
</dbReference>
<dbReference type="EnsemblMetazoa" id="XM_021055949.2">
    <property type="protein sequence ID" value="XP_020911608.1"/>
    <property type="gene ID" value="LOC110249374"/>
</dbReference>
<protein>
    <recommendedName>
        <fullName evidence="14">Cadherin domain-containing protein</fullName>
    </recommendedName>
</protein>
<dbReference type="InterPro" id="IPR050174">
    <property type="entry name" value="Protocadherin/Cadherin-CA"/>
</dbReference>
<feature type="domain" description="Cadherin" evidence="14">
    <location>
        <begin position="52"/>
        <end position="158"/>
    </location>
</feature>
<dbReference type="SMART" id="SM00112">
    <property type="entry name" value="CA"/>
    <property type="match status" value="3"/>
</dbReference>
<keyword evidence="5" id="KW-0677">Repeat</keyword>
<dbReference type="OMA" id="SINCIHS"/>
<evidence type="ECO:0000256" key="4">
    <source>
        <dbReference type="ARBA" id="ARBA00022729"/>
    </source>
</evidence>
<dbReference type="CDD" id="cd11304">
    <property type="entry name" value="Cadherin_repeat"/>
    <property type="match status" value="3"/>
</dbReference>
<sequence length="419" mass="46328">MASKHILIVTSYLILIMTAFRYVDGSRLSHWSHLKKLVDKTSSGNNLKPHFTTINVNITIKEDIKVGSVVFVLNATDNENDTLTFSLDSTGQSLFNVGPLNADTKSVNLTLKTALNRELNTRYEFKAFVSDNPSDITRRREKTFFVTVIDVNDNKPVFSKQSYRVSVPENATLNTLLLTVSATDADEGTNGDVKYRFSNDSRSVDKFEIHSNGTITLKGALDYEKESSYELTVVAEDGGVPQQRKTCTVVIDVIDISDMPPVFYRSIYIAMIKENSPKGTSLVKVTAKDGDIEVNNAMKYEITGGNSGGSFTINPDTGLITVNGSIDAERIKSYTLTVRASEVPEPGFNASTRVEVEVLGNAPLQSTQTARTFLETKKKATAERKTSNQLIFLASATGFLLIWLLIWKLPAVLDMLCRF</sequence>
<keyword evidence="9 13" id="KW-0472">Membrane</keyword>
<dbReference type="InterPro" id="IPR020894">
    <property type="entry name" value="Cadherin_CS"/>
</dbReference>
<evidence type="ECO:0000259" key="14">
    <source>
        <dbReference type="PROSITE" id="PS50268"/>
    </source>
</evidence>
<organism evidence="15 16">
    <name type="scientific">Exaiptasia diaphana</name>
    <name type="common">Tropical sea anemone</name>
    <name type="synonym">Aiptasia pulchella</name>
    <dbReference type="NCBI Taxonomy" id="2652724"/>
    <lineage>
        <taxon>Eukaryota</taxon>
        <taxon>Metazoa</taxon>
        <taxon>Cnidaria</taxon>
        <taxon>Anthozoa</taxon>
        <taxon>Hexacorallia</taxon>
        <taxon>Actiniaria</taxon>
        <taxon>Aiptasiidae</taxon>
        <taxon>Exaiptasia</taxon>
    </lineage>
</organism>
<feature type="domain" description="Cadherin" evidence="14">
    <location>
        <begin position="264"/>
        <end position="373"/>
    </location>
</feature>
<keyword evidence="10" id="KW-1015">Disulfide bond</keyword>
<dbReference type="RefSeq" id="XP_020911608.1">
    <property type="nucleotide sequence ID" value="XM_021055949.2"/>
</dbReference>
<dbReference type="PROSITE" id="PS50268">
    <property type="entry name" value="CADHERIN_2"/>
    <property type="match status" value="3"/>
</dbReference>
<keyword evidence="7" id="KW-0130">Cell adhesion</keyword>
<feature type="transmembrane region" description="Helical" evidence="13">
    <location>
        <begin position="387"/>
        <end position="406"/>
    </location>
</feature>
<accession>A0A913XY33</accession>
<evidence type="ECO:0000256" key="10">
    <source>
        <dbReference type="ARBA" id="ARBA00023157"/>
    </source>
</evidence>
<keyword evidence="3 13" id="KW-0812">Transmembrane</keyword>
<evidence type="ECO:0000256" key="13">
    <source>
        <dbReference type="SAM" id="Phobius"/>
    </source>
</evidence>
<dbReference type="GeneID" id="110249374"/>
<dbReference type="GO" id="GO:0005509">
    <property type="term" value="F:calcium ion binding"/>
    <property type="evidence" value="ECO:0007669"/>
    <property type="project" value="UniProtKB-UniRule"/>
</dbReference>
<dbReference type="InterPro" id="IPR015919">
    <property type="entry name" value="Cadherin-like_sf"/>
</dbReference>
<evidence type="ECO:0000256" key="6">
    <source>
        <dbReference type="ARBA" id="ARBA00022837"/>
    </source>
</evidence>
<dbReference type="GO" id="GO:0007156">
    <property type="term" value="P:homophilic cell adhesion via plasma membrane adhesion molecules"/>
    <property type="evidence" value="ECO:0007669"/>
    <property type="project" value="InterPro"/>
</dbReference>
<evidence type="ECO:0000256" key="12">
    <source>
        <dbReference type="PROSITE-ProRule" id="PRU00043"/>
    </source>
</evidence>
<evidence type="ECO:0000256" key="11">
    <source>
        <dbReference type="ARBA" id="ARBA00023180"/>
    </source>
</evidence>
<keyword evidence="6 12" id="KW-0106">Calcium</keyword>
<dbReference type="InterPro" id="IPR002126">
    <property type="entry name" value="Cadherin-like_dom"/>
</dbReference>
<dbReference type="PANTHER" id="PTHR24028">
    <property type="entry name" value="CADHERIN-87A"/>
    <property type="match status" value="1"/>
</dbReference>
<evidence type="ECO:0000256" key="8">
    <source>
        <dbReference type="ARBA" id="ARBA00022989"/>
    </source>
</evidence>
<keyword evidence="16" id="KW-1185">Reference proteome</keyword>
<dbReference type="PANTHER" id="PTHR24028:SF321">
    <property type="entry name" value="CADHERIN RELATED 23"/>
    <property type="match status" value="1"/>
</dbReference>
<evidence type="ECO:0000256" key="3">
    <source>
        <dbReference type="ARBA" id="ARBA00022692"/>
    </source>
</evidence>
<dbReference type="KEGG" id="epa:110249374"/>
<keyword evidence="11" id="KW-0325">Glycoprotein</keyword>
<feature type="transmembrane region" description="Helical" evidence="13">
    <location>
        <begin position="6"/>
        <end position="23"/>
    </location>
</feature>
<keyword evidence="4" id="KW-0732">Signal</keyword>
<evidence type="ECO:0000256" key="1">
    <source>
        <dbReference type="ARBA" id="ARBA00004167"/>
    </source>
</evidence>
<evidence type="ECO:0000256" key="2">
    <source>
        <dbReference type="ARBA" id="ARBA00022536"/>
    </source>
</evidence>
<dbReference type="GO" id="GO:0005886">
    <property type="term" value="C:plasma membrane"/>
    <property type="evidence" value="ECO:0007669"/>
    <property type="project" value="InterPro"/>
</dbReference>